<dbReference type="SFLD" id="SFLDS00032">
    <property type="entry name" value="Radical_SAM_3-amino-3-carboxyp"/>
    <property type="match status" value="1"/>
</dbReference>
<feature type="region of interest" description="Disordered" evidence="10">
    <location>
        <begin position="484"/>
        <end position="515"/>
    </location>
</feature>
<organism evidence="11 12">
    <name type="scientific">Protea cynaroides</name>
    <dbReference type="NCBI Taxonomy" id="273540"/>
    <lineage>
        <taxon>Eukaryota</taxon>
        <taxon>Viridiplantae</taxon>
        <taxon>Streptophyta</taxon>
        <taxon>Embryophyta</taxon>
        <taxon>Tracheophyta</taxon>
        <taxon>Spermatophyta</taxon>
        <taxon>Magnoliopsida</taxon>
        <taxon>Proteales</taxon>
        <taxon>Proteaceae</taxon>
        <taxon>Protea</taxon>
    </lineage>
</organism>
<evidence type="ECO:0000256" key="5">
    <source>
        <dbReference type="ARBA" id="ARBA00022723"/>
    </source>
</evidence>
<evidence type="ECO:0000256" key="3">
    <source>
        <dbReference type="ARBA" id="ARBA00006179"/>
    </source>
</evidence>
<keyword evidence="6" id="KW-0408">Iron</keyword>
<dbReference type="GO" id="GO:0090560">
    <property type="term" value="F:2-(3-amino-3-carboxypropyl)histidine synthase activity"/>
    <property type="evidence" value="ECO:0007669"/>
    <property type="project" value="InterPro"/>
</dbReference>
<dbReference type="PANTHER" id="PTHR10762:SF2">
    <property type="entry name" value="2-(3-AMINO-3-CARBOXYPROPYL)HISTIDINE SYNTHASE SUBUNIT 2"/>
    <property type="match status" value="1"/>
</dbReference>
<evidence type="ECO:0000256" key="9">
    <source>
        <dbReference type="ARBA" id="ARBA00032791"/>
    </source>
</evidence>
<evidence type="ECO:0000256" key="6">
    <source>
        <dbReference type="ARBA" id="ARBA00023004"/>
    </source>
</evidence>
<reference evidence="11" key="1">
    <citation type="journal article" date="2023" name="Plant J.">
        <title>The genome of the king protea, Protea cynaroides.</title>
        <authorList>
            <person name="Chang J."/>
            <person name="Duong T.A."/>
            <person name="Schoeman C."/>
            <person name="Ma X."/>
            <person name="Roodt D."/>
            <person name="Barker N."/>
            <person name="Li Z."/>
            <person name="Van de Peer Y."/>
            <person name="Mizrachi E."/>
        </authorList>
    </citation>
    <scope>NUCLEOTIDE SEQUENCE</scope>
    <source>
        <tissue evidence="11">Young leaves</tissue>
    </source>
</reference>
<evidence type="ECO:0000256" key="4">
    <source>
        <dbReference type="ARBA" id="ARBA00021914"/>
    </source>
</evidence>
<dbReference type="FunFam" id="3.40.50.11840:FF:000002">
    <property type="entry name" value="2-(3-amino-3-carboxypropyl)histidine synthase subunit 2"/>
    <property type="match status" value="1"/>
</dbReference>
<evidence type="ECO:0000256" key="1">
    <source>
        <dbReference type="ARBA" id="ARBA00001966"/>
    </source>
</evidence>
<dbReference type="NCBIfam" id="TIGR00322">
    <property type="entry name" value="diphth2_R"/>
    <property type="match status" value="1"/>
</dbReference>
<dbReference type="InterPro" id="IPR016435">
    <property type="entry name" value="DPH1/DPH2"/>
</dbReference>
<evidence type="ECO:0000313" key="11">
    <source>
        <dbReference type="EMBL" id="KAJ4972227.1"/>
    </source>
</evidence>
<proteinExistence type="inferred from homology"/>
<dbReference type="GO" id="GO:0046872">
    <property type="term" value="F:metal ion binding"/>
    <property type="evidence" value="ECO:0007669"/>
    <property type="project" value="UniProtKB-KW"/>
</dbReference>
<evidence type="ECO:0000256" key="10">
    <source>
        <dbReference type="SAM" id="MobiDB-lite"/>
    </source>
</evidence>
<dbReference type="PANTHER" id="PTHR10762">
    <property type="entry name" value="DIPHTHAMIDE BIOSYNTHESIS PROTEIN"/>
    <property type="match status" value="1"/>
</dbReference>
<evidence type="ECO:0000313" key="12">
    <source>
        <dbReference type="Proteomes" id="UP001141806"/>
    </source>
</evidence>
<protein>
    <recommendedName>
        <fullName evidence="4">2-(3-amino-3-carboxypropyl)histidine synthase subunit 2</fullName>
    </recommendedName>
    <alternativeName>
        <fullName evidence="8">Diphthamide biosynthesis protein 2</fullName>
    </alternativeName>
    <alternativeName>
        <fullName evidence="9">Diphtheria toxin resistance protein 2</fullName>
    </alternativeName>
</protein>
<dbReference type="SFLD" id="SFLDG01121">
    <property type="entry name" value="Diphthamide_biosynthesis"/>
    <property type="match status" value="1"/>
</dbReference>
<dbReference type="GO" id="GO:0051536">
    <property type="term" value="F:iron-sulfur cluster binding"/>
    <property type="evidence" value="ECO:0007669"/>
    <property type="project" value="UniProtKB-KW"/>
</dbReference>
<dbReference type="AlphaFoldDB" id="A0A9Q0KKJ9"/>
<comment type="similarity">
    <text evidence="3">Belongs to the DPH1/DPH2 family. DPH2 subfamily.</text>
</comment>
<accession>A0A9Q0KKJ9</accession>
<comment type="pathway">
    <text evidence="2">Protein modification; peptidyl-diphthamide biosynthesis.</text>
</comment>
<evidence type="ECO:0000256" key="2">
    <source>
        <dbReference type="ARBA" id="ARBA00005156"/>
    </source>
</evidence>
<evidence type="ECO:0000256" key="8">
    <source>
        <dbReference type="ARBA" id="ARBA00032573"/>
    </source>
</evidence>
<dbReference type="Gene3D" id="3.40.50.11860">
    <property type="entry name" value="Diphthamide synthesis DPH1/DPH2 domain 3"/>
    <property type="match status" value="1"/>
</dbReference>
<feature type="compositionally biased region" description="Basic and acidic residues" evidence="10">
    <location>
        <begin position="504"/>
        <end position="515"/>
    </location>
</feature>
<gene>
    <name evidence="11" type="ORF">NE237_005326</name>
</gene>
<keyword evidence="12" id="KW-1185">Reference proteome</keyword>
<sequence>MDLASNYDIAHTADFIRSRNFTRVALQFPDELLKDSTKVVSALRDELRRESDVEGKGDFRDIGFFVMADTMYGSCCVDEVGASHVDAECVVHYGHTCLSPTSTLPALFVFGKASICVEDCVTSLSGCLLNSEKPILVLFGLEYAHAMQSTKEAMVVESSSLCGSIYKNAIRYADVLCSVMDPKEYRGTSDTQLQSSHCLNANRDCAHCDQMNSGVVGTSYTIGGLMWNLPEGHKMEDYMLFWIGSDNAAFANVVLTYNRCDTVRYDPMENRLVKDVSHIKKIIMRRYYLVEKAKDANIVGILVGTLGVAGYLHMIHQMKELIMGAGKKVYTLVMGRPNPAKLANFPECGVFIYVSCAQTALLDSKEFLAPVITPFEAFLAFSRGRQWTGEYVMEFRDLIAYPSLQVSDKLEEARFSFLQGGYIEDLEPQESGKDVDENERSLNLVEATEKSVQLREKYTHSLVKGEARTGAEFFAARSYRGLDIQSEDSGPRSFVLGRSGKASGYKDEKSSQENM</sequence>
<dbReference type="Gene3D" id="3.40.50.11840">
    <property type="entry name" value="Diphthamide synthesis DPH1/DPH2 domain 1"/>
    <property type="match status" value="1"/>
</dbReference>
<dbReference type="EMBL" id="JAMYWD010000005">
    <property type="protein sequence ID" value="KAJ4972227.1"/>
    <property type="molecule type" value="Genomic_DNA"/>
</dbReference>
<dbReference type="InterPro" id="IPR042263">
    <property type="entry name" value="DPH1/DPH2_1"/>
</dbReference>
<dbReference type="Pfam" id="PF01866">
    <property type="entry name" value="Diphthamide_syn"/>
    <property type="match status" value="1"/>
</dbReference>
<dbReference type="Proteomes" id="UP001141806">
    <property type="component" value="Unassembled WGS sequence"/>
</dbReference>
<dbReference type="FunFam" id="3.40.50.11860:FF:000001">
    <property type="entry name" value="2-(3-amino-3-carboxypropyl)histidine synthase subunit 2"/>
    <property type="match status" value="1"/>
</dbReference>
<keyword evidence="5" id="KW-0479">Metal-binding</keyword>
<dbReference type="InterPro" id="IPR042265">
    <property type="entry name" value="DPH1/DPH2_3"/>
</dbReference>
<comment type="caution">
    <text evidence="11">The sequence shown here is derived from an EMBL/GenBank/DDBJ whole genome shotgun (WGS) entry which is preliminary data.</text>
</comment>
<name>A0A9Q0KKJ9_9MAGN</name>
<dbReference type="OrthoDB" id="449241at2759"/>
<keyword evidence="7" id="KW-0411">Iron-sulfur</keyword>
<evidence type="ECO:0000256" key="7">
    <source>
        <dbReference type="ARBA" id="ARBA00023014"/>
    </source>
</evidence>
<comment type="cofactor">
    <cofactor evidence="1">
        <name>[4Fe-4S] cluster</name>
        <dbReference type="ChEBI" id="CHEBI:49883"/>
    </cofactor>
</comment>
<dbReference type="GO" id="GO:0017183">
    <property type="term" value="P:protein histidyl modification to diphthamide"/>
    <property type="evidence" value="ECO:0007669"/>
    <property type="project" value="InterPro"/>
</dbReference>